<feature type="transmembrane region" description="Helical" evidence="5">
    <location>
        <begin position="36"/>
        <end position="55"/>
    </location>
</feature>
<name>A0A5N5SUI1_9CRUS</name>
<dbReference type="PANTHER" id="PTHR48021">
    <property type="match status" value="1"/>
</dbReference>
<evidence type="ECO:0000256" key="3">
    <source>
        <dbReference type="ARBA" id="ARBA00022989"/>
    </source>
</evidence>
<feature type="transmembrane region" description="Helical" evidence="5">
    <location>
        <begin position="213"/>
        <end position="231"/>
    </location>
</feature>
<sequence length="332" mass="36664">MGPTEYSIVVSAISYGSIAGSLLSGKAADFFGRKKLMLIVAPLAALGWLLIGLANTIYMVYVGRLICGLATGFLFAIVPEDLALESLQKLRGPKYDVEMDLKEMVLKLSTTGEKHNYRELIKKRTLIPMLIALLIQTSQQACVNYSNKPESSIDAQMATIFTGVAQLIGIIISLFIVDKYGRRILLSVSVFLTGLMVALFGGYFIALNSENPWASWSPLAIILALLLFYCLGCRSIPWFIMSEIFNTSSRSVATSVCVFYNRLLNLIIGQVFPYAAGAFGYSEVFIFFGVISIFIAIAIVIFVPETKGKTLEEIQELFEKQSTKKKKSEEQC</sequence>
<feature type="transmembrane region" description="Helical" evidence="5">
    <location>
        <begin position="284"/>
        <end position="303"/>
    </location>
</feature>
<evidence type="ECO:0000313" key="7">
    <source>
        <dbReference type="EMBL" id="KAB7497575.1"/>
    </source>
</evidence>
<dbReference type="OrthoDB" id="4142200at2759"/>
<proteinExistence type="predicted"/>
<reference evidence="7 8" key="1">
    <citation type="journal article" date="2019" name="PLoS Biol.">
        <title>Sex chromosomes control vertical transmission of feminizing Wolbachia symbionts in an isopod.</title>
        <authorList>
            <person name="Becking T."/>
            <person name="Chebbi M.A."/>
            <person name="Giraud I."/>
            <person name="Moumen B."/>
            <person name="Laverre T."/>
            <person name="Caubet Y."/>
            <person name="Peccoud J."/>
            <person name="Gilbert C."/>
            <person name="Cordaux R."/>
        </authorList>
    </citation>
    <scope>NUCLEOTIDE SEQUENCE [LARGE SCALE GENOMIC DNA]</scope>
    <source>
        <strain evidence="7">ANa2</strain>
        <tissue evidence="7">Whole body excluding digestive tract and cuticle</tissue>
    </source>
</reference>
<evidence type="ECO:0000259" key="6">
    <source>
        <dbReference type="PROSITE" id="PS50850"/>
    </source>
</evidence>
<dbReference type="PANTHER" id="PTHR48021:SF1">
    <property type="entry name" value="GH07001P-RELATED"/>
    <property type="match status" value="1"/>
</dbReference>
<feature type="transmembrane region" description="Helical" evidence="5">
    <location>
        <begin position="184"/>
        <end position="207"/>
    </location>
</feature>
<dbReference type="Proteomes" id="UP000326759">
    <property type="component" value="Unassembled WGS sequence"/>
</dbReference>
<dbReference type="EMBL" id="SEYY01020127">
    <property type="protein sequence ID" value="KAB7497575.1"/>
    <property type="molecule type" value="Genomic_DNA"/>
</dbReference>
<dbReference type="SUPFAM" id="SSF103473">
    <property type="entry name" value="MFS general substrate transporter"/>
    <property type="match status" value="1"/>
</dbReference>
<dbReference type="InterPro" id="IPR036259">
    <property type="entry name" value="MFS_trans_sf"/>
</dbReference>
<dbReference type="InterPro" id="IPR005829">
    <property type="entry name" value="Sugar_transporter_CS"/>
</dbReference>
<dbReference type="PROSITE" id="PS50850">
    <property type="entry name" value="MFS"/>
    <property type="match status" value="1"/>
</dbReference>
<evidence type="ECO:0000256" key="2">
    <source>
        <dbReference type="ARBA" id="ARBA00022692"/>
    </source>
</evidence>
<evidence type="ECO:0000313" key="8">
    <source>
        <dbReference type="Proteomes" id="UP000326759"/>
    </source>
</evidence>
<feature type="transmembrane region" description="Helical" evidence="5">
    <location>
        <begin position="61"/>
        <end position="84"/>
    </location>
</feature>
<comment type="caution">
    <text evidence="7">The sequence shown here is derived from an EMBL/GenBank/DDBJ whole genome shotgun (WGS) entry which is preliminary data.</text>
</comment>
<dbReference type="InterPro" id="IPR050549">
    <property type="entry name" value="MFS_Trehalose_Transporter"/>
</dbReference>
<dbReference type="GO" id="GO:0016020">
    <property type="term" value="C:membrane"/>
    <property type="evidence" value="ECO:0007669"/>
    <property type="project" value="UniProtKB-SubCell"/>
</dbReference>
<gene>
    <name evidence="7" type="primary">Tret1_3</name>
    <name evidence="7" type="ORF">Anas_10159</name>
</gene>
<feature type="transmembrane region" description="Helical" evidence="5">
    <location>
        <begin position="252"/>
        <end position="272"/>
    </location>
</feature>
<dbReference type="InterPro" id="IPR005828">
    <property type="entry name" value="MFS_sugar_transport-like"/>
</dbReference>
<keyword evidence="2 5" id="KW-0812">Transmembrane</keyword>
<protein>
    <submittedName>
        <fullName evidence="7">Facilitated trehalose transporter Tret1</fullName>
    </submittedName>
</protein>
<feature type="transmembrane region" description="Helical" evidence="5">
    <location>
        <begin position="158"/>
        <end position="177"/>
    </location>
</feature>
<keyword evidence="4 5" id="KW-0472">Membrane</keyword>
<organism evidence="7 8">
    <name type="scientific">Armadillidium nasatum</name>
    <dbReference type="NCBI Taxonomy" id="96803"/>
    <lineage>
        <taxon>Eukaryota</taxon>
        <taxon>Metazoa</taxon>
        <taxon>Ecdysozoa</taxon>
        <taxon>Arthropoda</taxon>
        <taxon>Crustacea</taxon>
        <taxon>Multicrustacea</taxon>
        <taxon>Malacostraca</taxon>
        <taxon>Eumalacostraca</taxon>
        <taxon>Peracarida</taxon>
        <taxon>Isopoda</taxon>
        <taxon>Oniscidea</taxon>
        <taxon>Crinocheta</taxon>
        <taxon>Armadillidiidae</taxon>
        <taxon>Armadillidium</taxon>
    </lineage>
</organism>
<dbReference type="Pfam" id="PF00083">
    <property type="entry name" value="Sugar_tr"/>
    <property type="match status" value="2"/>
</dbReference>
<evidence type="ECO:0000256" key="5">
    <source>
        <dbReference type="SAM" id="Phobius"/>
    </source>
</evidence>
<evidence type="ECO:0000256" key="4">
    <source>
        <dbReference type="ARBA" id="ARBA00023136"/>
    </source>
</evidence>
<dbReference type="AlphaFoldDB" id="A0A5N5SUI1"/>
<comment type="subcellular location">
    <subcellularLocation>
        <location evidence="1">Membrane</location>
        <topology evidence="1">Multi-pass membrane protein</topology>
    </subcellularLocation>
</comment>
<keyword evidence="3 5" id="KW-1133">Transmembrane helix</keyword>
<dbReference type="GO" id="GO:0022857">
    <property type="term" value="F:transmembrane transporter activity"/>
    <property type="evidence" value="ECO:0007669"/>
    <property type="project" value="InterPro"/>
</dbReference>
<keyword evidence="8" id="KW-1185">Reference proteome</keyword>
<evidence type="ECO:0000256" key="1">
    <source>
        <dbReference type="ARBA" id="ARBA00004141"/>
    </source>
</evidence>
<dbReference type="Gene3D" id="1.20.1250.20">
    <property type="entry name" value="MFS general substrate transporter like domains"/>
    <property type="match status" value="2"/>
</dbReference>
<dbReference type="PROSITE" id="PS00216">
    <property type="entry name" value="SUGAR_TRANSPORT_1"/>
    <property type="match status" value="2"/>
</dbReference>
<feature type="domain" description="Major facilitator superfamily (MFS) profile" evidence="6">
    <location>
        <begin position="1"/>
        <end position="307"/>
    </location>
</feature>
<dbReference type="InterPro" id="IPR020846">
    <property type="entry name" value="MFS_dom"/>
</dbReference>
<accession>A0A5N5SUI1</accession>